<gene>
    <name evidence="3" type="ORF">V6255_07200</name>
</gene>
<reference evidence="3 4" key="1">
    <citation type="submission" date="2024-02" db="EMBL/GenBank/DDBJ databases">
        <title>Bacteria isolated from the canopy kelp, Nereocystis luetkeana.</title>
        <authorList>
            <person name="Pfister C.A."/>
            <person name="Younker I.T."/>
            <person name="Light S.H."/>
        </authorList>
    </citation>
    <scope>NUCLEOTIDE SEQUENCE [LARGE SCALE GENOMIC DNA]</scope>
    <source>
        <strain evidence="3 4">TI.2.07</strain>
    </source>
</reference>
<sequence>MLINDFLSAFLIGLLGAGHCIGMCSGIASALSFSINPDQKNGLLSLLLYNLGRITSYSVAGFIFAASSSVLIIWMGGKESLIYLRIIAAIMMLLLAFYIARLWNGLIIVERAGQFFWKFIKPLAQYFLPLKHPALAFPLGFFWGWLPCGLVYSSLVWAISTANGLNGLVIMLGFGLGTLPAMMLVGSLSHKLKNILNKKWFRYGSGLVLALFAFQTIYVAFTQLY</sequence>
<name>A0ABU9HB24_9GAMM</name>
<keyword evidence="4" id="KW-1185">Reference proteome</keyword>
<feature type="transmembrane region" description="Helical" evidence="1">
    <location>
        <begin position="82"/>
        <end position="103"/>
    </location>
</feature>
<evidence type="ECO:0000313" key="3">
    <source>
        <dbReference type="EMBL" id="MEL0658928.1"/>
    </source>
</evidence>
<evidence type="ECO:0000259" key="2">
    <source>
        <dbReference type="Pfam" id="PF13386"/>
    </source>
</evidence>
<evidence type="ECO:0000313" key="4">
    <source>
        <dbReference type="Proteomes" id="UP001366060"/>
    </source>
</evidence>
<proteinExistence type="predicted"/>
<dbReference type="Proteomes" id="UP001366060">
    <property type="component" value="Unassembled WGS sequence"/>
</dbReference>
<feature type="transmembrane region" description="Helical" evidence="1">
    <location>
        <begin position="200"/>
        <end position="221"/>
    </location>
</feature>
<dbReference type="PANTHER" id="PTHR42208">
    <property type="entry name" value="HEAVY METAL TRANSPORTER-RELATED"/>
    <property type="match status" value="1"/>
</dbReference>
<keyword evidence="1" id="KW-1133">Transmembrane helix</keyword>
<evidence type="ECO:0000256" key="1">
    <source>
        <dbReference type="SAM" id="Phobius"/>
    </source>
</evidence>
<protein>
    <submittedName>
        <fullName evidence="3">Sulfite exporter TauE/SafE family protein</fullName>
    </submittedName>
</protein>
<comment type="caution">
    <text evidence="3">The sequence shown here is derived from an EMBL/GenBank/DDBJ whole genome shotgun (WGS) entry which is preliminary data.</text>
</comment>
<organism evidence="3 4">
    <name type="scientific">Psychromonas arctica</name>
    <dbReference type="NCBI Taxonomy" id="168275"/>
    <lineage>
        <taxon>Bacteria</taxon>
        <taxon>Pseudomonadati</taxon>
        <taxon>Pseudomonadota</taxon>
        <taxon>Gammaproteobacteria</taxon>
        <taxon>Alteromonadales</taxon>
        <taxon>Psychromonadaceae</taxon>
        <taxon>Psychromonas</taxon>
    </lineage>
</organism>
<feature type="transmembrane region" description="Helical" evidence="1">
    <location>
        <begin position="6"/>
        <end position="33"/>
    </location>
</feature>
<accession>A0ABU9HB24</accession>
<keyword evidence="1" id="KW-0812">Transmembrane</keyword>
<dbReference type="Pfam" id="PF13386">
    <property type="entry name" value="DsbD_2"/>
    <property type="match status" value="1"/>
</dbReference>
<feature type="domain" description="Urease accessory protein UreH-like transmembrane" evidence="2">
    <location>
        <begin position="9"/>
        <end position="211"/>
    </location>
</feature>
<dbReference type="EMBL" id="JBAKBA010000012">
    <property type="protein sequence ID" value="MEL0658928.1"/>
    <property type="molecule type" value="Genomic_DNA"/>
</dbReference>
<feature type="transmembrane region" description="Helical" evidence="1">
    <location>
        <begin position="135"/>
        <end position="159"/>
    </location>
</feature>
<keyword evidence="1" id="KW-0472">Membrane</keyword>
<dbReference type="PANTHER" id="PTHR42208:SF1">
    <property type="entry name" value="HEAVY METAL TRANSPORTER"/>
    <property type="match status" value="1"/>
</dbReference>
<dbReference type="RefSeq" id="WP_341627538.1">
    <property type="nucleotide sequence ID" value="NZ_JBAKBA010000012.1"/>
</dbReference>
<feature type="transmembrane region" description="Helical" evidence="1">
    <location>
        <begin position="165"/>
        <end position="188"/>
    </location>
</feature>
<feature type="transmembrane region" description="Helical" evidence="1">
    <location>
        <begin position="54"/>
        <end position="76"/>
    </location>
</feature>
<dbReference type="InterPro" id="IPR039447">
    <property type="entry name" value="UreH-like_TM_dom"/>
</dbReference>